<sequence length="206" mass="23011">MRYQGKITSWNDDQGFGFITKHSGVEQVFVHINACTNRKRRPTENQIVSYELKTDQKGRMRAENVAFVVGRLPATSSTQDRRSISLVWVILFVILVAASVFAGKLPTIVLGFYLSASIMAFAAYALDKSAAQNNHWRTPESTLHLLGLIGGWPGALLAQRFLRHKSKKQSFQITFWATVIINCGGLIWLHTVEGSVVLHSILNVKV</sequence>
<protein>
    <submittedName>
        <fullName evidence="4">DUF1294 domain-containing protein</fullName>
    </submittedName>
</protein>
<keyword evidence="2" id="KW-0812">Transmembrane</keyword>
<evidence type="ECO:0000256" key="1">
    <source>
        <dbReference type="ARBA" id="ARBA00022553"/>
    </source>
</evidence>
<feature type="transmembrane region" description="Helical" evidence="2">
    <location>
        <begin position="170"/>
        <end position="189"/>
    </location>
</feature>
<name>A0A2P7NV93_9PROT</name>
<feature type="domain" description="CSD" evidence="3">
    <location>
        <begin position="2"/>
        <end position="67"/>
    </location>
</feature>
<feature type="transmembrane region" description="Helical" evidence="2">
    <location>
        <begin position="108"/>
        <end position="126"/>
    </location>
</feature>
<evidence type="ECO:0000259" key="3">
    <source>
        <dbReference type="PROSITE" id="PS51857"/>
    </source>
</evidence>
<dbReference type="PROSITE" id="PS51857">
    <property type="entry name" value="CSD_2"/>
    <property type="match status" value="1"/>
</dbReference>
<dbReference type="AlphaFoldDB" id="A0A2P7NV93"/>
<dbReference type="Proteomes" id="UP000241912">
    <property type="component" value="Unassembled WGS sequence"/>
</dbReference>
<dbReference type="GO" id="GO:0005829">
    <property type="term" value="C:cytosol"/>
    <property type="evidence" value="ECO:0007669"/>
    <property type="project" value="UniProtKB-ARBA"/>
</dbReference>
<accession>A0A2P7NV93</accession>
<dbReference type="InterPro" id="IPR010718">
    <property type="entry name" value="DUF1294"/>
</dbReference>
<keyword evidence="2" id="KW-1133">Transmembrane helix</keyword>
<dbReference type="InterPro" id="IPR012340">
    <property type="entry name" value="NA-bd_OB-fold"/>
</dbReference>
<dbReference type="GO" id="GO:0003730">
    <property type="term" value="F:mRNA 3'-UTR binding"/>
    <property type="evidence" value="ECO:0007669"/>
    <property type="project" value="TreeGrafter"/>
</dbReference>
<reference evidence="4 5" key="1">
    <citation type="submission" date="2018-03" db="EMBL/GenBank/DDBJ databases">
        <title>Draft genome of Nitrosomonas supralitoralis APG5.</title>
        <authorList>
            <person name="Urakawa H."/>
            <person name="Lopez J.V."/>
        </authorList>
    </citation>
    <scope>NUCLEOTIDE SEQUENCE [LARGE SCALE GENOMIC DNA]</scope>
    <source>
        <strain evidence="4 5">APG5</strain>
    </source>
</reference>
<dbReference type="SMART" id="SM00357">
    <property type="entry name" value="CSP"/>
    <property type="match status" value="1"/>
</dbReference>
<dbReference type="Gene3D" id="2.40.50.140">
    <property type="entry name" value="Nucleic acid-binding proteins"/>
    <property type="match status" value="1"/>
</dbReference>
<dbReference type="EMBL" id="PXXU01000022">
    <property type="protein sequence ID" value="PSJ17359.1"/>
    <property type="molecule type" value="Genomic_DNA"/>
</dbReference>
<dbReference type="OrthoDB" id="72963at2"/>
<dbReference type="InterPro" id="IPR052069">
    <property type="entry name" value="Ca-reg_mRNA-binding_domain"/>
</dbReference>
<dbReference type="GO" id="GO:0043488">
    <property type="term" value="P:regulation of mRNA stability"/>
    <property type="evidence" value="ECO:0007669"/>
    <property type="project" value="TreeGrafter"/>
</dbReference>
<evidence type="ECO:0000313" key="5">
    <source>
        <dbReference type="Proteomes" id="UP000241912"/>
    </source>
</evidence>
<dbReference type="PANTHER" id="PTHR12962">
    <property type="entry name" value="CALCIUM-REGULATED HEAT STABLE PROTEIN CRHSP-24-RELATED"/>
    <property type="match status" value="1"/>
</dbReference>
<gene>
    <name evidence="4" type="ORF">C7H79_08695</name>
</gene>
<feature type="transmembrane region" description="Helical" evidence="2">
    <location>
        <begin position="84"/>
        <end position="102"/>
    </location>
</feature>
<dbReference type="CDD" id="cd04458">
    <property type="entry name" value="CSP_CDS"/>
    <property type="match status" value="1"/>
</dbReference>
<dbReference type="Pfam" id="PF06961">
    <property type="entry name" value="DUF1294"/>
    <property type="match status" value="1"/>
</dbReference>
<proteinExistence type="predicted"/>
<dbReference type="PRINTS" id="PR00050">
    <property type="entry name" value="COLDSHOCK"/>
</dbReference>
<dbReference type="PANTHER" id="PTHR12962:SF1">
    <property type="entry name" value="COLD SHOCK DOMAIN-CONTAINING PROTEIN CG9705"/>
    <property type="match status" value="1"/>
</dbReference>
<evidence type="ECO:0000256" key="2">
    <source>
        <dbReference type="SAM" id="Phobius"/>
    </source>
</evidence>
<dbReference type="Pfam" id="PF00313">
    <property type="entry name" value="CSD"/>
    <property type="match status" value="1"/>
</dbReference>
<organism evidence="4 5">
    <name type="scientific">Nitrosomonas supralitoralis</name>
    <dbReference type="NCBI Taxonomy" id="2116706"/>
    <lineage>
        <taxon>Bacteria</taxon>
        <taxon>Pseudomonadati</taxon>
        <taxon>Pseudomonadota</taxon>
        <taxon>Betaproteobacteria</taxon>
        <taxon>Nitrosomonadales</taxon>
        <taxon>Nitrosomonadaceae</taxon>
        <taxon>Nitrosomonas</taxon>
    </lineage>
</organism>
<dbReference type="RefSeq" id="WP_106706894.1">
    <property type="nucleotide sequence ID" value="NZ_PXXU01000022.1"/>
</dbReference>
<dbReference type="InterPro" id="IPR002059">
    <property type="entry name" value="CSP_DNA-bd"/>
</dbReference>
<evidence type="ECO:0000313" key="4">
    <source>
        <dbReference type="EMBL" id="PSJ17359.1"/>
    </source>
</evidence>
<dbReference type="InterPro" id="IPR011129">
    <property type="entry name" value="CSD"/>
</dbReference>
<keyword evidence="1" id="KW-0597">Phosphoprotein</keyword>
<comment type="caution">
    <text evidence="4">The sequence shown here is derived from an EMBL/GenBank/DDBJ whole genome shotgun (WGS) entry which is preliminary data.</text>
</comment>
<keyword evidence="2" id="KW-0472">Membrane</keyword>
<keyword evidence="5" id="KW-1185">Reference proteome</keyword>
<dbReference type="SUPFAM" id="SSF50249">
    <property type="entry name" value="Nucleic acid-binding proteins"/>
    <property type="match status" value="1"/>
</dbReference>